<comment type="caution">
    <text evidence="1">The sequence shown here is derived from an EMBL/GenBank/DDBJ whole genome shotgun (WGS) entry which is preliminary data.</text>
</comment>
<accession>A0ABP1JU22</accession>
<sequence length="112" mass="13261">MLPHLTQFSKYSKLFLADALSQSFNQLFLLKDYLRLLHIVLKNCVLINIFLQQDEQFINIIVQLLYKIVTGMQYNSFVEELGFHCLKIIYLTQEDTYINLPCEQILWSPSQL</sequence>
<proteinExistence type="predicted"/>
<dbReference type="Proteomes" id="UP001642409">
    <property type="component" value="Unassembled WGS sequence"/>
</dbReference>
<keyword evidence="2" id="KW-1185">Reference proteome</keyword>
<name>A0ABP1JU22_9EUKA</name>
<evidence type="ECO:0000313" key="1">
    <source>
        <dbReference type="EMBL" id="CAL6046485.1"/>
    </source>
</evidence>
<evidence type="ECO:0000313" key="2">
    <source>
        <dbReference type="Proteomes" id="UP001642409"/>
    </source>
</evidence>
<organism evidence="1 2">
    <name type="scientific">Hexamita inflata</name>
    <dbReference type="NCBI Taxonomy" id="28002"/>
    <lineage>
        <taxon>Eukaryota</taxon>
        <taxon>Metamonada</taxon>
        <taxon>Diplomonadida</taxon>
        <taxon>Hexamitidae</taxon>
        <taxon>Hexamitinae</taxon>
        <taxon>Hexamita</taxon>
    </lineage>
</organism>
<protein>
    <submittedName>
        <fullName evidence="1">Hypothetical_protein</fullName>
    </submittedName>
</protein>
<reference evidence="1 2" key="1">
    <citation type="submission" date="2024-07" db="EMBL/GenBank/DDBJ databases">
        <authorList>
            <person name="Akdeniz Z."/>
        </authorList>
    </citation>
    <scope>NUCLEOTIDE SEQUENCE [LARGE SCALE GENOMIC DNA]</scope>
</reference>
<dbReference type="EMBL" id="CAXDID020000168">
    <property type="protein sequence ID" value="CAL6046485.1"/>
    <property type="molecule type" value="Genomic_DNA"/>
</dbReference>
<gene>
    <name evidence="1" type="ORF">HINF_LOCUS41748</name>
</gene>